<organism evidence="2 3">
    <name type="scientific">Dyadobacter psychrophilus</name>
    <dbReference type="NCBI Taxonomy" id="651661"/>
    <lineage>
        <taxon>Bacteria</taxon>
        <taxon>Pseudomonadati</taxon>
        <taxon>Bacteroidota</taxon>
        <taxon>Cytophagia</taxon>
        <taxon>Cytophagales</taxon>
        <taxon>Spirosomataceae</taxon>
        <taxon>Dyadobacter</taxon>
    </lineage>
</organism>
<dbReference type="InterPro" id="IPR036291">
    <property type="entry name" value="NAD(P)-bd_dom_sf"/>
</dbReference>
<gene>
    <name evidence="2" type="ORF">SAMN05660293_03419</name>
</gene>
<evidence type="ECO:0000313" key="2">
    <source>
        <dbReference type="EMBL" id="SKB99670.1"/>
    </source>
</evidence>
<dbReference type="RefSeq" id="WP_082215934.1">
    <property type="nucleotide sequence ID" value="NZ_FUZA01000004.1"/>
</dbReference>
<dbReference type="PANTHER" id="PTHR43355:SF2">
    <property type="entry name" value="FLAVIN REDUCTASE (NADPH)"/>
    <property type="match status" value="1"/>
</dbReference>
<name>A0A1T5FU56_9BACT</name>
<dbReference type="Proteomes" id="UP000190897">
    <property type="component" value="Unassembled WGS sequence"/>
</dbReference>
<dbReference type="InterPro" id="IPR051606">
    <property type="entry name" value="Polyketide_Oxido-like"/>
</dbReference>
<reference evidence="3" key="1">
    <citation type="submission" date="2017-02" db="EMBL/GenBank/DDBJ databases">
        <authorList>
            <person name="Varghese N."/>
            <person name="Submissions S."/>
        </authorList>
    </citation>
    <scope>NUCLEOTIDE SEQUENCE [LARGE SCALE GENOMIC DNA]</scope>
    <source>
        <strain evidence="3">DSM 22270</strain>
    </source>
</reference>
<protein>
    <submittedName>
        <fullName evidence="2">Putative NADH-flavin reductase</fullName>
    </submittedName>
</protein>
<evidence type="ECO:0000259" key="1">
    <source>
        <dbReference type="Pfam" id="PF13460"/>
    </source>
</evidence>
<dbReference type="SUPFAM" id="SSF51735">
    <property type="entry name" value="NAD(P)-binding Rossmann-fold domains"/>
    <property type="match status" value="1"/>
</dbReference>
<dbReference type="STRING" id="651661.SAMN05660293_03419"/>
<dbReference type="AlphaFoldDB" id="A0A1T5FU56"/>
<dbReference type="InterPro" id="IPR016040">
    <property type="entry name" value="NAD(P)-bd_dom"/>
</dbReference>
<accession>A0A1T5FU56</accession>
<dbReference type="OrthoDB" id="9790734at2"/>
<keyword evidence="3" id="KW-1185">Reference proteome</keyword>
<dbReference type="Pfam" id="PF13460">
    <property type="entry name" value="NAD_binding_10"/>
    <property type="match status" value="1"/>
</dbReference>
<dbReference type="PANTHER" id="PTHR43355">
    <property type="entry name" value="FLAVIN REDUCTASE (NADPH)"/>
    <property type="match status" value="1"/>
</dbReference>
<proteinExistence type="predicted"/>
<evidence type="ECO:0000313" key="3">
    <source>
        <dbReference type="Proteomes" id="UP000190897"/>
    </source>
</evidence>
<dbReference type="Gene3D" id="3.40.50.720">
    <property type="entry name" value="NAD(P)-binding Rossmann-like Domain"/>
    <property type="match status" value="1"/>
</dbReference>
<dbReference type="GO" id="GO:0042602">
    <property type="term" value="F:riboflavin reductase (NADPH) activity"/>
    <property type="evidence" value="ECO:0007669"/>
    <property type="project" value="TreeGrafter"/>
</dbReference>
<feature type="domain" description="NAD(P)-binding" evidence="1">
    <location>
        <begin position="11"/>
        <end position="204"/>
    </location>
</feature>
<sequence>MNQIHKIAVLGGGGRTGLRLVNQLLDQGFQLKLLLRKPEDFKIQNPLIEIVKGDALDADVVEHLLEGCDAVISTVGQRKGEPLVASQATTNIINAVARRKNDSENFRYILLAGLNVDTPFDKKGIETQKATDWMKATFPDIHADRQKSYALLLASEVSWTMVRVPFIEFVETKGEIKINLADSPGSKISAADIAYFLIAQLTDETYVRKAPFISN</sequence>
<dbReference type="GO" id="GO:0004074">
    <property type="term" value="F:biliverdin reductase [NAD(P)H] activity"/>
    <property type="evidence" value="ECO:0007669"/>
    <property type="project" value="TreeGrafter"/>
</dbReference>
<dbReference type="EMBL" id="FUZA01000004">
    <property type="protein sequence ID" value="SKB99670.1"/>
    <property type="molecule type" value="Genomic_DNA"/>
</dbReference>